<dbReference type="AlphaFoldDB" id="A0AAV0U0U2"/>
<dbReference type="Proteomes" id="UP001159659">
    <property type="component" value="Unassembled WGS sequence"/>
</dbReference>
<evidence type="ECO:0000256" key="1">
    <source>
        <dbReference type="SAM" id="MobiDB-lite"/>
    </source>
</evidence>
<evidence type="ECO:0000256" key="2">
    <source>
        <dbReference type="SAM" id="Phobius"/>
    </source>
</evidence>
<dbReference type="EMBL" id="CANTFK010000842">
    <property type="protein sequence ID" value="CAI5730606.1"/>
    <property type="molecule type" value="Genomic_DNA"/>
</dbReference>
<reference evidence="3" key="1">
    <citation type="submission" date="2022-12" db="EMBL/GenBank/DDBJ databases">
        <authorList>
            <person name="Webb A."/>
        </authorList>
    </citation>
    <scope>NUCLEOTIDE SEQUENCE</scope>
    <source>
        <strain evidence="3">Pf2</strain>
    </source>
</reference>
<sequence>MGDEKKKMARLAPTAAVYGPLSGNDGRCLESVTPLNMEMEWDPYVRRKQHGVGLQPLVGVLRNDRTPLNTPYTPQLMKLHLKRHEAYDERDEYVERPGKQLVTTFKSKIMLVMQPVYKIRSAAVNRVVTVVVPSFIQDTSLFAKMRMWIVWHFTAVVCVPFVMLLSPMLIALSICTSPIWISGIAVLFVRLLMRGQSRTEVKFSPDFDEQEEEEEETSPHHPNSMYRRAHLTNNYNQRGYN</sequence>
<feature type="region of interest" description="Disordered" evidence="1">
    <location>
        <begin position="203"/>
        <end position="241"/>
    </location>
</feature>
<evidence type="ECO:0000313" key="3">
    <source>
        <dbReference type="EMBL" id="CAI5730606.1"/>
    </source>
</evidence>
<protein>
    <submittedName>
        <fullName evidence="3">Uncharacterized protein</fullName>
    </submittedName>
</protein>
<comment type="caution">
    <text evidence="3">The sequence shown here is derived from an EMBL/GenBank/DDBJ whole genome shotgun (WGS) entry which is preliminary data.</text>
</comment>
<feature type="compositionally biased region" description="Acidic residues" evidence="1">
    <location>
        <begin position="206"/>
        <end position="216"/>
    </location>
</feature>
<proteinExistence type="predicted"/>
<keyword evidence="2" id="KW-0812">Transmembrane</keyword>
<feature type="transmembrane region" description="Helical" evidence="2">
    <location>
        <begin position="171"/>
        <end position="193"/>
    </location>
</feature>
<organism evidence="3 4">
    <name type="scientific">Peronospora farinosa</name>
    <dbReference type="NCBI Taxonomy" id="134698"/>
    <lineage>
        <taxon>Eukaryota</taxon>
        <taxon>Sar</taxon>
        <taxon>Stramenopiles</taxon>
        <taxon>Oomycota</taxon>
        <taxon>Peronosporomycetes</taxon>
        <taxon>Peronosporales</taxon>
        <taxon>Peronosporaceae</taxon>
        <taxon>Peronospora</taxon>
    </lineage>
</organism>
<feature type="transmembrane region" description="Helical" evidence="2">
    <location>
        <begin position="148"/>
        <end position="165"/>
    </location>
</feature>
<evidence type="ECO:0000313" key="4">
    <source>
        <dbReference type="Proteomes" id="UP001159659"/>
    </source>
</evidence>
<keyword evidence="2" id="KW-0472">Membrane</keyword>
<gene>
    <name evidence="3" type="ORF">PFR002_LOCUS6331</name>
</gene>
<accession>A0AAV0U0U2</accession>
<feature type="compositionally biased region" description="Polar residues" evidence="1">
    <location>
        <begin position="231"/>
        <end position="241"/>
    </location>
</feature>
<name>A0AAV0U0U2_9STRA</name>
<keyword evidence="2" id="KW-1133">Transmembrane helix</keyword>